<dbReference type="InterPro" id="IPR020573">
    <property type="entry name" value="UDP_GlcNAc_AcTrfase_non-rep"/>
</dbReference>
<dbReference type="NCBIfam" id="NF002060">
    <property type="entry name" value="PRK00892.1"/>
    <property type="match status" value="1"/>
</dbReference>
<keyword evidence="2" id="KW-0441">Lipid A biosynthesis</keyword>
<dbReference type="Gene3D" id="2.160.10.10">
    <property type="entry name" value="Hexapeptide repeat proteins"/>
    <property type="match status" value="1"/>
</dbReference>
<dbReference type="InterPro" id="IPR007691">
    <property type="entry name" value="LpxD"/>
</dbReference>
<dbReference type="GO" id="GO:0016410">
    <property type="term" value="F:N-acyltransferase activity"/>
    <property type="evidence" value="ECO:0007669"/>
    <property type="project" value="InterPro"/>
</dbReference>
<dbReference type="NCBIfam" id="TIGR01853">
    <property type="entry name" value="lipid_A_lpxD"/>
    <property type="match status" value="1"/>
</dbReference>
<protein>
    <submittedName>
        <fullName evidence="8">UDP-3-O-[3-hydroxymyristoyl] glucosamine N-acyltransferase</fullName>
        <ecNumber evidence="8">2.3.1.191</ecNumber>
    </submittedName>
</protein>
<proteinExistence type="inferred from homology"/>
<dbReference type="PANTHER" id="PTHR43378:SF2">
    <property type="entry name" value="UDP-3-O-ACYLGLUCOSAMINE N-ACYLTRANSFERASE 1, MITOCHONDRIAL-RELATED"/>
    <property type="match status" value="1"/>
</dbReference>
<evidence type="ECO:0000256" key="2">
    <source>
        <dbReference type="ARBA" id="ARBA00022556"/>
    </source>
</evidence>
<organism evidence="8">
    <name type="scientific">hydrothermal vent metagenome</name>
    <dbReference type="NCBI Taxonomy" id="652676"/>
    <lineage>
        <taxon>unclassified sequences</taxon>
        <taxon>metagenomes</taxon>
        <taxon>ecological metagenomes</taxon>
    </lineage>
</organism>
<dbReference type="EC" id="2.3.1.191" evidence="8"/>
<accession>A0A1W1D0H5</accession>
<evidence type="ECO:0000256" key="3">
    <source>
        <dbReference type="ARBA" id="ARBA00022679"/>
    </source>
</evidence>
<dbReference type="GO" id="GO:0016020">
    <property type="term" value="C:membrane"/>
    <property type="evidence" value="ECO:0007669"/>
    <property type="project" value="GOC"/>
</dbReference>
<dbReference type="SUPFAM" id="SSF51161">
    <property type="entry name" value="Trimeric LpxA-like enzymes"/>
    <property type="match status" value="1"/>
</dbReference>
<dbReference type="HAMAP" id="MF_00523">
    <property type="entry name" value="LpxD"/>
    <property type="match status" value="1"/>
</dbReference>
<dbReference type="AlphaFoldDB" id="A0A1W1D0H5"/>
<dbReference type="InterPro" id="IPR001451">
    <property type="entry name" value="Hexapep"/>
</dbReference>
<feature type="domain" description="UDP-3-O-[3-hydroxymyristoyl] glucosamine N-acyltransferase non-repeat region" evidence="7">
    <location>
        <begin position="20"/>
        <end position="88"/>
    </location>
</feature>
<evidence type="ECO:0000256" key="5">
    <source>
        <dbReference type="ARBA" id="ARBA00023098"/>
    </source>
</evidence>
<dbReference type="CDD" id="cd03352">
    <property type="entry name" value="LbH_LpxD"/>
    <property type="match status" value="1"/>
</dbReference>
<dbReference type="GO" id="GO:0009245">
    <property type="term" value="P:lipid A biosynthetic process"/>
    <property type="evidence" value="ECO:0007669"/>
    <property type="project" value="UniProtKB-KW"/>
</dbReference>
<dbReference type="InterPro" id="IPR011004">
    <property type="entry name" value="Trimer_LpxA-like_sf"/>
</dbReference>
<dbReference type="Pfam" id="PF04613">
    <property type="entry name" value="LpxD"/>
    <property type="match status" value="1"/>
</dbReference>
<name>A0A1W1D0H5_9ZZZZ</name>
<evidence type="ECO:0000313" key="8">
    <source>
        <dbReference type="EMBL" id="SFV71412.1"/>
    </source>
</evidence>
<gene>
    <name evidence="8" type="ORF">MNB_SV-13-1277</name>
</gene>
<keyword evidence="6 8" id="KW-0012">Acyltransferase</keyword>
<dbReference type="Gene3D" id="3.40.1390.10">
    <property type="entry name" value="MurE/MurF, N-terminal domain"/>
    <property type="match status" value="1"/>
</dbReference>
<dbReference type="EMBL" id="FPHM01000242">
    <property type="protein sequence ID" value="SFV71412.1"/>
    <property type="molecule type" value="Genomic_DNA"/>
</dbReference>
<evidence type="ECO:0000259" key="7">
    <source>
        <dbReference type="Pfam" id="PF04613"/>
    </source>
</evidence>
<keyword evidence="3 8" id="KW-0808">Transferase</keyword>
<dbReference type="PANTHER" id="PTHR43378">
    <property type="entry name" value="UDP-3-O-ACYLGLUCOSAMINE N-ACYLTRANSFERASE"/>
    <property type="match status" value="1"/>
</dbReference>
<evidence type="ECO:0000256" key="1">
    <source>
        <dbReference type="ARBA" id="ARBA00022516"/>
    </source>
</evidence>
<keyword evidence="1" id="KW-0444">Lipid biosynthesis</keyword>
<keyword evidence="4" id="KW-0677">Repeat</keyword>
<dbReference type="Pfam" id="PF00132">
    <property type="entry name" value="Hexapep"/>
    <property type="match status" value="1"/>
</dbReference>
<reference evidence="8" key="1">
    <citation type="submission" date="2016-10" db="EMBL/GenBank/DDBJ databases">
        <authorList>
            <person name="de Groot N.N."/>
        </authorList>
    </citation>
    <scope>NUCLEOTIDE SEQUENCE</scope>
</reference>
<dbReference type="GO" id="GO:0103118">
    <property type="term" value="F:UDP-3-O-[(3R)-3-hydroxyacyl]-glucosamine N-acyltransferase activity"/>
    <property type="evidence" value="ECO:0007669"/>
    <property type="project" value="UniProtKB-EC"/>
</dbReference>
<keyword evidence="5" id="KW-0443">Lipid metabolism</keyword>
<sequence length="318" mass="33823">MTYPLSQILNTLNLSSDTKDLDITGIHTLSDASSSELSFFTDAKYLSQLPHTKAGAVFIDAKYADLLPSTSIAIITDEAYLKLALASKFFAHKISTKSTKPIMGEGCDIDESVRFGVGVTLGDNVTILAGSSIGDNVQIDSNTLIYANVSLYHHSKIGQNCIIHSGTVIGCDGYGFAHTKLGEHIKIYQNGIAILEDDVEIGANCSIDRAVFGQTIIRKGTKLDNLIQIAHNCDIGEHTLLAAQVGLAGSSTLGRNVIMGGQSATAGHLEIGAFTTIAGKGGVTKSLKGNTTYAGFPAIEHKRWLKIQAKISGLLRKR</sequence>
<evidence type="ECO:0000256" key="6">
    <source>
        <dbReference type="ARBA" id="ARBA00023315"/>
    </source>
</evidence>
<evidence type="ECO:0000256" key="4">
    <source>
        <dbReference type="ARBA" id="ARBA00022737"/>
    </source>
</evidence>